<dbReference type="PANTHER" id="PTHR25462:SF305">
    <property type="entry name" value="RING-TYPE DOMAIN-CONTAINING PROTEIN"/>
    <property type="match status" value="1"/>
</dbReference>
<evidence type="ECO:0000313" key="3">
    <source>
        <dbReference type="EMBL" id="WAR28230.1"/>
    </source>
</evidence>
<proteinExistence type="predicted"/>
<protein>
    <recommendedName>
        <fullName evidence="2">B box-type domain-containing protein</fullName>
    </recommendedName>
</protein>
<evidence type="ECO:0000313" key="4">
    <source>
        <dbReference type="Proteomes" id="UP001164746"/>
    </source>
</evidence>
<dbReference type="PROSITE" id="PS50119">
    <property type="entry name" value="ZF_BBOX"/>
    <property type="match status" value="1"/>
</dbReference>
<keyword evidence="1" id="KW-0862">Zinc</keyword>
<gene>
    <name evidence="3" type="ORF">MAR_013934</name>
</gene>
<reference evidence="3" key="1">
    <citation type="submission" date="2022-11" db="EMBL/GenBank/DDBJ databases">
        <title>Centuries of genome instability and evolution in soft-shell clam transmissible cancer (bioRxiv).</title>
        <authorList>
            <person name="Hart S.F.M."/>
            <person name="Yonemitsu M.A."/>
            <person name="Giersch R.M."/>
            <person name="Beal B.F."/>
            <person name="Arriagada G."/>
            <person name="Davis B.W."/>
            <person name="Ostrander E.A."/>
            <person name="Goff S.P."/>
            <person name="Metzger M.J."/>
        </authorList>
    </citation>
    <scope>NUCLEOTIDE SEQUENCE</scope>
    <source>
        <strain evidence="3">MELC-2E11</strain>
        <tissue evidence="3">Siphon/mantle</tissue>
    </source>
</reference>
<organism evidence="3 4">
    <name type="scientific">Mya arenaria</name>
    <name type="common">Soft-shell clam</name>
    <dbReference type="NCBI Taxonomy" id="6604"/>
    <lineage>
        <taxon>Eukaryota</taxon>
        <taxon>Metazoa</taxon>
        <taxon>Spiralia</taxon>
        <taxon>Lophotrochozoa</taxon>
        <taxon>Mollusca</taxon>
        <taxon>Bivalvia</taxon>
        <taxon>Autobranchia</taxon>
        <taxon>Heteroconchia</taxon>
        <taxon>Euheterodonta</taxon>
        <taxon>Imparidentia</taxon>
        <taxon>Neoheterodontei</taxon>
        <taxon>Myida</taxon>
        <taxon>Myoidea</taxon>
        <taxon>Myidae</taxon>
        <taxon>Mya</taxon>
    </lineage>
</organism>
<evidence type="ECO:0000259" key="2">
    <source>
        <dbReference type="PROSITE" id="PS50119"/>
    </source>
</evidence>
<sequence length="566" mass="63858">MATGGFDATLLECGSDAVGGRIGSKCEPCRHRERSEVASWFCKTCKIYMCDDCGDVHKVHMKNVDGHQIVAAHESCVKPDVDMKGLDQCNEHKRVFMFHCEDHEDLCCEICAFSRHRRCDNIHEIAKVAKNVRDVERENIRASIITASEVITKCKEDQLNNVVRVEEIIKEIDIYKEDLLKKIEEAKARIVSEMTSHNTQEDERLNTRRNAAENLKKELDTHLAMSDSVRKNGTVTEIFILNHILKRTQDKASQTLNTLLKNDNTVKVGLKINENILNIKFTDVVLFSLNKTQVDTVQQRPLSLELVKTLDLVNTGNDKRKPFCTGLDFLSDGRIVAVDNYNWKCFILSDTLKRFDAFYKFKTNPRDVTSYSDNNIAVTVSYGDIRTICLLTVDSDNTITLMKTLNTSNYCDSICLLNDRTFVVSTWDDPRPARMIDVDGKESDFDNVKFPGKTYKRGESKCAYIPSRDTLVLIDRLVHIVYMYNTVSGKNREVKAIREPKSACVGPAKSVFVCSKNTNSVIQVSPDGDIQASCGVDMECPYAVAVSRDGSRMAVINSAVNTYGED</sequence>
<evidence type="ECO:0000256" key="1">
    <source>
        <dbReference type="PROSITE-ProRule" id="PRU00024"/>
    </source>
</evidence>
<dbReference type="PANTHER" id="PTHR25462">
    <property type="entry name" value="BONUS, ISOFORM C-RELATED"/>
    <property type="match status" value="1"/>
</dbReference>
<dbReference type="CDD" id="cd19757">
    <property type="entry name" value="Bbox1"/>
    <property type="match status" value="1"/>
</dbReference>
<dbReference type="EMBL" id="CP111026">
    <property type="protein sequence ID" value="WAR28230.1"/>
    <property type="molecule type" value="Genomic_DNA"/>
</dbReference>
<keyword evidence="1" id="KW-0479">Metal-binding</keyword>
<dbReference type="InterPro" id="IPR047153">
    <property type="entry name" value="TRIM45/56/19-like"/>
</dbReference>
<dbReference type="InterPro" id="IPR000315">
    <property type="entry name" value="Znf_B-box"/>
</dbReference>
<accession>A0ABY7G1X4</accession>
<feature type="domain" description="B box-type" evidence="2">
    <location>
        <begin position="24"/>
        <end position="72"/>
    </location>
</feature>
<dbReference type="Gene3D" id="3.30.160.60">
    <property type="entry name" value="Classic Zinc Finger"/>
    <property type="match status" value="1"/>
</dbReference>
<dbReference type="Proteomes" id="UP001164746">
    <property type="component" value="Chromosome 15"/>
</dbReference>
<dbReference type="SUPFAM" id="SSF63829">
    <property type="entry name" value="Calcium-dependent phosphotriesterase"/>
    <property type="match status" value="1"/>
</dbReference>
<name>A0ABY7G1X4_MYAAR</name>
<keyword evidence="4" id="KW-1185">Reference proteome</keyword>
<keyword evidence="1" id="KW-0863">Zinc-finger</keyword>